<sequence length="219" mass="24360">MAVDAAAEGYKPGEEFEEDNNEPLVDFSMTDSTELWLIQWPVKLLKPTDFHGKEVKLKLHRDGKLGSLETSSGKSYDLVSHAAQEPDATVFLPTSSNSKVVGKISRRVCLRHYPEPEEFELPTFSNATRSNLRGSGRSSSHRSTVLKGSKGTADTFNFPHSTEETPQPSRKKRREEHRSGDGSSRGSRPDSHLTDGSLASDRSHGDQSKKKNKKIKDEH</sequence>
<feature type="region of interest" description="Disordered" evidence="1">
    <location>
        <begin position="1"/>
        <end position="22"/>
    </location>
</feature>
<feature type="compositionally biased region" description="Basic and acidic residues" evidence="1">
    <location>
        <begin position="201"/>
        <end position="219"/>
    </location>
</feature>
<evidence type="ECO:0000313" key="2">
    <source>
        <dbReference type="EMBL" id="ONK58635.1"/>
    </source>
</evidence>
<protein>
    <recommendedName>
        <fullName evidence="4">Mediator-associated protein 2</fullName>
    </recommendedName>
</protein>
<dbReference type="EMBL" id="CM007389">
    <property type="protein sequence ID" value="ONK58635.1"/>
    <property type="molecule type" value="Genomic_DNA"/>
</dbReference>
<dbReference type="Gramene" id="ONK58635">
    <property type="protein sequence ID" value="ONK58635"/>
    <property type="gene ID" value="A4U43_C09F15080"/>
</dbReference>
<feature type="region of interest" description="Disordered" evidence="1">
    <location>
        <begin position="127"/>
        <end position="219"/>
    </location>
</feature>
<feature type="compositionally biased region" description="Polar residues" evidence="1">
    <location>
        <begin position="152"/>
        <end position="168"/>
    </location>
</feature>
<reference evidence="3" key="1">
    <citation type="journal article" date="2017" name="Nat. Commun.">
        <title>The asparagus genome sheds light on the origin and evolution of a young Y chromosome.</title>
        <authorList>
            <person name="Harkess A."/>
            <person name="Zhou J."/>
            <person name="Xu C."/>
            <person name="Bowers J.E."/>
            <person name="Van der Hulst R."/>
            <person name="Ayyampalayam S."/>
            <person name="Mercati F."/>
            <person name="Riccardi P."/>
            <person name="McKain M.R."/>
            <person name="Kakrana A."/>
            <person name="Tang H."/>
            <person name="Ray J."/>
            <person name="Groenendijk J."/>
            <person name="Arikit S."/>
            <person name="Mathioni S.M."/>
            <person name="Nakano M."/>
            <person name="Shan H."/>
            <person name="Telgmann-Rauber A."/>
            <person name="Kanno A."/>
            <person name="Yue Z."/>
            <person name="Chen H."/>
            <person name="Li W."/>
            <person name="Chen Y."/>
            <person name="Xu X."/>
            <person name="Zhang Y."/>
            <person name="Luo S."/>
            <person name="Chen H."/>
            <person name="Gao J."/>
            <person name="Mao Z."/>
            <person name="Pires J.C."/>
            <person name="Luo M."/>
            <person name="Kudrna D."/>
            <person name="Wing R.A."/>
            <person name="Meyers B.C."/>
            <person name="Yi K."/>
            <person name="Kong H."/>
            <person name="Lavrijsen P."/>
            <person name="Sunseri F."/>
            <person name="Falavigna A."/>
            <person name="Ye Y."/>
            <person name="Leebens-Mack J.H."/>
            <person name="Chen G."/>
        </authorList>
    </citation>
    <scope>NUCLEOTIDE SEQUENCE [LARGE SCALE GENOMIC DNA]</scope>
    <source>
        <strain evidence="3">cv. DH0086</strain>
    </source>
</reference>
<evidence type="ECO:0008006" key="4">
    <source>
        <dbReference type="Google" id="ProtNLM"/>
    </source>
</evidence>
<dbReference type="Proteomes" id="UP000243459">
    <property type="component" value="Chromosome 9"/>
</dbReference>
<evidence type="ECO:0000313" key="3">
    <source>
        <dbReference type="Proteomes" id="UP000243459"/>
    </source>
</evidence>
<gene>
    <name evidence="2" type="ORF">A4U43_C09F15080</name>
</gene>
<organism evidence="2 3">
    <name type="scientific">Asparagus officinalis</name>
    <name type="common">Garden asparagus</name>
    <dbReference type="NCBI Taxonomy" id="4686"/>
    <lineage>
        <taxon>Eukaryota</taxon>
        <taxon>Viridiplantae</taxon>
        <taxon>Streptophyta</taxon>
        <taxon>Embryophyta</taxon>
        <taxon>Tracheophyta</taxon>
        <taxon>Spermatophyta</taxon>
        <taxon>Magnoliopsida</taxon>
        <taxon>Liliopsida</taxon>
        <taxon>Asparagales</taxon>
        <taxon>Asparagaceae</taxon>
        <taxon>Asparagoideae</taxon>
        <taxon>Asparagus</taxon>
    </lineage>
</organism>
<keyword evidence="3" id="KW-1185">Reference proteome</keyword>
<dbReference type="PANTHER" id="PTHR36407">
    <property type="entry name" value="MEDIATOR-ASSOCIATED PROTEIN 2"/>
    <property type="match status" value="1"/>
</dbReference>
<name>A0A5P1EAT8_ASPOF</name>
<accession>A0A5P1EAT8</accession>
<dbReference type="AlphaFoldDB" id="A0A5P1EAT8"/>
<dbReference type="OrthoDB" id="1892825at2759"/>
<feature type="compositionally biased region" description="Low complexity" evidence="1">
    <location>
        <begin position="129"/>
        <end position="143"/>
    </location>
</feature>
<proteinExistence type="predicted"/>
<dbReference type="OMA" id="AHEPDAT"/>
<dbReference type="InterPro" id="IPR038823">
    <property type="entry name" value="MED2_plant"/>
</dbReference>
<evidence type="ECO:0000256" key="1">
    <source>
        <dbReference type="SAM" id="MobiDB-lite"/>
    </source>
</evidence>
<dbReference type="PANTHER" id="PTHR36407:SF1">
    <property type="entry name" value="MEDIATOR-ASSOCIATED PROTEIN 2"/>
    <property type="match status" value="1"/>
</dbReference>